<dbReference type="Pfam" id="PF02464">
    <property type="entry name" value="CinA"/>
    <property type="match status" value="1"/>
</dbReference>
<dbReference type="SUPFAM" id="SSF142433">
    <property type="entry name" value="CinA-like"/>
    <property type="match status" value="1"/>
</dbReference>
<accession>A0A378W2D6</accession>
<comment type="subcellular location">
    <subcellularLocation>
        <location evidence="1">Cell inner membrane</location>
        <topology evidence="1">Multi-pass membrane protein</topology>
    </subcellularLocation>
</comment>
<dbReference type="NCBIfam" id="TIGR00199">
    <property type="entry name" value="PncC_domain"/>
    <property type="match status" value="1"/>
</dbReference>
<keyword evidence="1" id="KW-1003">Cell membrane</keyword>
<dbReference type="InterPro" id="IPR008136">
    <property type="entry name" value="CinA_C"/>
</dbReference>
<evidence type="ECO:0000313" key="4">
    <source>
        <dbReference type="EMBL" id="SUA25128.1"/>
    </source>
</evidence>
<evidence type="ECO:0000259" key="3">
    <source>
        <dbReference type="Pfam" id="PF21082"/>
    </source>
</evidence>
<dbReference type="GO" id="GO:0008381">
    <property type="term" value="F:mechanosensitive monoatomic ion channel activity"/>
    <property type="evidence" value="ECO:0007669"/>
    <property type="project" value="InterPro"/>
</dbReference>
<name>A0A378W2D6_NEIGO</name>
<keyword evidence="1" id="KW-0997">Cell inner membrane</keyword>
<feature type="domain" description="CinA C-terminal" evidence="2">
    <location>
        <begin position="147"/>
        <end position="292"/>
    </location>
</feature>
<sequence length="302" mass="32474">MVQTSLRTTDNEEVVLPNSVVMGNSIVNRSSLPLCRAQVIVGVDYNCDLKVAKEAVLKAAAEHPLSVQNEERQPAAYITALGDNAIEITLWAWANEADRWTLQCDLNEQVVETSAKSISTSRSRNATYTSSILKRRLKGGWEMDALHTIARNLTKKRQTVSCAESCTGGMLAAAFTSVAGSSQWFDQSFVTYSNKAKEYRLGVLPETLLEHGAVSRQTVYEMARGAKAVAQADYAVGISGIAGPGGGESKPVGTVWFGFAFPGGSCEAMRRFDGNRESVRAQAVAFALERLAGLVENGGDAV</sequence>
<dbReference type="AlphaFoldDB" id="A0A378W2D6"/>
<dbReference type="InterPro" id="IPR036653">
    <property type="entry name" value="CinA-like_C"/>
</dbReference>
<dbReference type="InterPro" id="IPR049278">
    <property type="entry name" value="MS_channel_C"/>
</dbReference>
<dbReference type="InterPro" id="IPR045275">
    <property type="entry name" value="MscS_archaea/bacteria_type"/>
</dbReference>
<dbReference type="GO" id="GO:0005886">
    <property type="term" value="C:plasma membrane"/>
    <property type="evidence" value="ECO:0007669"/>
    <property type="project" value="UniProtKB-SubCell"/>
</dbReference>
<keyword evidence="1" id="KW-0406">Ion transport</keyword>
<comment type="function">
    <text evidence="1">Mechanosensitive channel that participates in the regulation of osmotic pressure changes within the cell, opening in response to stretch forces in the membrane lipid bilayer, without the need for other proteins. Contributes to normal resistance to hypoosmotic shock. Forms an ion channel of 1.0 nanosiemens conductance with a slight preference for anions.</text>
</comment>
<dbReference type="InterPro" id="IPR011066">
    <property type="entry name" value="MscS_channel_C_sf"/>
</dbReference>
<dbReference type="PANTHER" id="PTHR30221">
    <property type="entry name" value="SMALL-CONDUCTANCE MECHANOSENSITIVE CHANNEL"/>
    <property type="match status" value="1"/>
</dbReference>
<organism evidence="4">
    <name type="scientific">Neisseria gonorrhoeae</name>
    <dbReference type="NCBI Taxonomy" id="485"/>
    <lineage>
        <taxon>Bacteria</taxon>
        <taxon>Pseudomonadati</taxon>
        <taxon>Pseudomonadota</taxon>
        <taxon>Betaproteobacteria</taxon>
        <taxon>Neisseriales</taxon>
        <taxon>Neisseriaceae</taxon>
        <taxon>Neisseria</taxon>
    </lineage>
</organism>
<dbReference type="Gene3D" id="3.90.950.20">
    <property type="entry name" value="CinA-like"/>
    <property type="match status" value="1"/>
</dbReference>
<dbReference type="Gene3D" id="3.30.70.100">
    <property type="match status" value="1"/>
</dbReference>
<reference evidence="4" key="1">
    <citation type="submission" date="2018-06" db="EMBL/GenBank/DDBJ databases">
        <authorList>
            <consortium name="Pathogen Informatics"/>
            <person name="Doyle S."/>
        </authorList>
    </citation>
    <scope>NUCLEOTIDE SEQUENCE [LARGE SCALE GENOMIC DNA]</scope>
    <source>
        <strain evidence="4">NCTC11421</strain>
    </source>
</reference>
<dbReference type="PANTHER" id="PTHR30221:SF1">
    <property type="entry name" value="SMALL-CONDUCTANCE MECHANOSENSITIVE CHANNEL"/>
    <property type="match status" value="1"/>
</dbReference>
<keyword evidence="1" id="KW-0813">Transport</keyword>
<dbReference type="Pfam" id="PF21082">
    <property type="entry name" value="MS_channel_3rd"/>
    <property type="match status" value="1"/>
</dbReference>
<evidence type="ECO:0000256" key="1">
    <source>
        <dbReference type="RuleBase" id="RU369025"/>
    </source>
</evidence>
<proteinExistence type="inferred from homology"/>
<comment type="similarity">
    <text evidence="1">Belongs to the MscS (TC 1.A.23) family.</text>
</comment>
<gene>
    <name evidence="4" type="primary">ygaD</name>
    <name evidence="4" type="ORF">NCTC11421_03136</name>
</gene>
<protein>
    <recommendedName>
        <fullName evidence="1">Small-conductance mechanosensitive channel</fullName>
    </recommendedName>
</protein>
<comment type="subunit">
    <text evidence="1">Homoheptamer.</text>
</comment>
<keyword evidence="1" id="KW-0472">Membrane</keyword>
<evidence type="ECO:0000259" key="2">
    <source>
        <dbReference type="Pfam" id="PF02464"/>
    </source>
</evidence>
<dbReference type="SUPFAM" id="SSF82689">
    <property type="entry name" value="Mechanosensitive channel protein MscS (YggB), C-terminal domain"/>
    <property type="match status" value="1"/>
</dbReference>
<dbReference type="EMBL" id="UGRI01000001">
    <property type="protein sequence ID" value="SUA25128.1"/>
    <property type="molecule type" value="Genomic_DNA"/>
</dbReference>
<keyword evidence="1" id="KW-0407">Ion channel</keyword>
<feature type="domain" description="Mechanosensitive ion channel MscS C-terminal" evidence="3">
    <location>
        <begin position="39"/>
        <end position="110"/>
    </location>
</feature>